<dbReference type="Proteomes" id="UP000011529">
    <property type="component" value="Unassembled WGS sequence"/>
</dbReference>
<reference evidence="1" key="2">
    <citation type="journal article" date="2013" name="Mar. Genomics">
        <title>Expression of sulfatases in Rhodopirellula baltica and the diversity of sulfatases in the genus Rhodopirellula.</title>
        <authorList>
            <person name="Wegner C.E."/>
            <person name="Richter-Heitmann T."/>
            <person name="Klindworth A."/>
            <person name="Klockow C."/>
            <person name="Richter M."/>
            <person name="Achstetter T."/>
            <person name="Glockner F.O."/>
            <person name="Harder J."/>
        </authorList>
    </citation>
    <scope>NUCLEOTIDE SEQUENCE [LARGE SCALE GENOMIC DNA]</scope>
    <source>
        <strain evidence="1">6C</strain>
    </source>
</reference>
<keyword evidence="2" id="KW-1185">Reference proteome</keyword>
<organism evidence="1 2">
    <name type="scientific">Rhodopirellula europaea 6C</name>
    <dbReference type="NCBI Taxonomy" id="1263867"/>
    <lineage>
        <taxon>Bacteria</taxon>
        <taxon>Pseudomonadati</taxon>
        <taxon>Planctomycetota</taxon>
        <taxon>Planctomycetia</taxon>
        <taxon>Pirellulales</taxon>
        <taxon>Pirellulaceae</taxon>
        <taxon>Rhodopirellula</taxon>
    </lineage>
</organism>
<comment type="caution">
    <text evidence="1">The sequence shown here is derived from an EMBL/GenBank/DDBJ whole genome shotgun (WGS) entry which is preliminary data.</text>
</comment>
<accession>M2AJH0</accession>
<name>M2AJH0_9BACT</name>
<reference evidence="1" key="1">
    <citation type="submission" date="2012-11" db="EMBL/GenBank/DDBJ databases">
        <title>Permanent draft genomes of Rhodopirellula europaea strain SH398 and 6C.</title>
        <authorList>
            <person name="Richter M."/>
            <person name="Richter-Heitmann T."/>
            <person name="Frank C."/>
            <person name="Harder J."/>
            <person name="Glockner F.O."/>
        </authorList>
    </citation>
    <scope>NUCLEOTIDE SEQUENCE</scope>
    <source>
        <strain evidence="1">6C</strain>
    </source>
</reference>
<dbReference type="AlphaFoldDB" id="M2AJH0"/>
<dbReference type="EMBL" id="ANMO01000097">
    <property type="protein sequence ID" value="EMB17290.1"/>
    <property type="molecule type" value="Genomic_DNA"/>
</dbReference>
<gene>
    <name evidence="1" type="ORF">RE6C_01828</name>
</gene>
<protein>
    <submittedName>
        <fullName evidence="1">Uncharacterized protein</fullName>
    </submittedName>
</protein>
<evidence type="ECO:0000313" key="2">
    <source>
        <dbReference type="Proteomes" id="UP000011529"/>
    </source>
</evidence>
<proteinExistence type="predicted"/>
<evidence type="ECO:0000313" key="1">
    <source>
        <dbReference type="EMBL" id="EMB17290.1"/>
    </source>
</evidence>
<sequence length="35" mass="4004">MYLAIEPMLRKKRGVQTNRRFFARVGGHGISPNAM</sequence>